<proteinExistence type="predicted"/>
<dbReference type="RefSeq" id="WP_144941425.1">
    <property type="nucleotide sequence ID" value="NZ_JBHTIU010000069.1"/>
</dbReference>
<name>A0ABW3DBZ1_9BACL</name>
<accession>A0ABW3DBZ1</accession>
<feature type="transmembrane region" description="Helical" evidence="1">
    <location>
        <begin position="120"/>
        <end position="142"/>
    </location>
</feature>
<comment type="caution">
    <text evidence="2">The sequence shown here is derived from an EMBL/GenBank/DDBJ whole genome shotgun (WGS) entry which is preliminary data.</text>
</comment>
<keyword evidence="1" id="KW-0472">Membrane</keyword>
<feature type="transmembrane region" description="Helical" evidence="1">
    <location>
        <begin position="37"/>
        <end position="63"/>
    </location>
</feature>
<dbReference type="EMBL" id="JBHTIU010000069">
    <property type="protein sequence ID" value="MFD0870990.1"/>
    <property type="molecule type" value="Genomic_DNA"/>
</dbReference>
<protein>
    <recommendedName>
        <fullName evidence="4">DUF4064 domain-containing protein</fullName>
    </recommendedName>
</protein>
<keyword evidence="1" id="KW-1133">Transmembrane helix</keyword>
<evidence type="ECO:0008006" key="4">
    <source>
        <dbReference type="Google" id="ProtNLM"/>
    </source>
</evidence>
<organism evidence="2 3">
    <name type="scientific">Paenibacillus residui</name>
    <dbReference type="NCBI Taxonomy" id="629724"/>
    <lineage>
        <taxon>Bacteria</taxon>
        <taxon>Bacillati</taxon>
        <taxon>Bacillota</taxon>
        <taxon>Bacilli</taxon>
        <taxon>Bacillales</taxon>
        <taxon>Paenibacillaceae</taxon>
        <taxon>Paenibacillus</taxon>
    </lineage>
</organism>
<evidence type="ECO:0000313" key="2">
    <source>
        <dbReference type="EMBL" id="MFD0870990.1"/>
    </source>
</evidence>
<dbReference type="Proteomes" id="UP001597120">
    <property type="component" value="Unassembled WGS sequence"/>
</dbReference>
<evidence type="ECO:0000313" key="3">
    <source>
        <dbReference type="Proteomes" id="UP001597120"/>
    </source>
</evidence>
<gene>
    <name evidence="2" type="ORF">ACFQ03_17770</name>
</gene>
<evidence type="ECO:0000256" key="1">
    <source>
        <dbReference type="SAM" id="Phobius"/>
    </source>
</evidence>
<sequence>MDHFNEQEQESFKNKEEGFRNHFITAEKHSGPGIASFVMSLLAGIGYIVLFVGGVAVLSTQLAGLMPNLDLENLEQLQQTPELVASLLFIGLGMLGSFVFALIGLILGIIGLLQQNRKKVFAVIGTVLSGLLVGIPLLFFLFSMGMGV</sequence>
<reference evidence="3" key="1">
    <citation type="journal article" date="2019" name="Int. J. Syst. Evol. Microbiol.">
        <title>The Global Catalogue of Microorganisms (GCM) 10K type strain sequencing project: providing services to taxonomists for standard genome sequencing and annotation.</title>
        <authorList>
            <consortium name="The Broad Institute Genomics Platform"/>
            <consortium name="The Broad Institute Genome Sequencing Center for Infectious Disease"/>
            <person name="Wu L."/>
            <person name="Ma J."/>
        </authorList>
    </citation>
    <scope>NUCLEOTIDE SEQUENCE [LARGE SCALE GENOMIC DNA]</scope>
    <source>
        <strain evidence="3">CCUG 57263</strain>
    </source>
</reference>
<keyword evidence="1" id="KW-0812">Transmembrane</keyword>
<keyword evidence="3" id="KW-1185">Reference proteome</keyword>
<feature type="transmembrane region" description="Helical" evidence="1">
    <location>
        <begin position="83"/>
        <end position="113"/>
    </location>
</feature>